<feature type="region of interest" description="Disordered" evidence="2">
    <location>
        <begin position="306"/>
        <end position="364"/>
    </location>
</feature>
<evidence type="ECO:0000313" key="3">
    <source>
        <dbReference type="EMBL" id="KDP35496.1"/>
    </source>
</evidence>
<evidence type="ECO:0000256" key="2">
    <source>
        <dbReference type="SAM" id="MobiDB-lite"/>
    </source>
</evidence>
<name>A0A067KGX7_JATCU</name>
<evidence type="ECO:0000313" key="4">
    <source>
        <dbReference type="Proteomes" id="UP000027138"/>
    </source>
</evidence>
<feature type="compositionally biased region" description="Basic residues" evidence="2">
    <location>
        <begin position="315"/>
        <end position="331"/>
    </location>
</feature>
<keyword evidence="4" id="KW-1185">Reference proteome</keyword>
<organism evidence="3 4">
    <name type="scientific">Jatropha curcas</name>
    <name type="common">Barbados nut</name>
    <dbReference type="NCBI Taxonomy" id="180498"/>
    <lineage>
        <taxon>Eukaryota</taxon>
        <taxon>Viridiplantae</taxon>
        <taxon>Streptophyta</taxon>
        <taxon>Embryophyta</taxon>
        <taxon>Tracheophyta</taxon>
        <taxon>Spermatophyta</taxon>
        <taxon>Magnoliopsida</taxon>
        <taxon>eudicotyledons</taxon>
        <taxon>Gunneridae</taxon>
        <taxon>Pentapetalae</taxon>
        <taxon>rosids</taxon>
        <taxon>fabids</taxon>
        <taxon>Malpighiales</taxon>
        <taxon>Euphorbiaceae</taxon>
        <taxon>Crotonoideae</taxon>
        <taxon>Jatropheae</taxon>
        <taxon>Jatropha</taxon>
    </lineage>
</organism>
<reference evidence="3 4" key="1">
    <citation type="journal article" date="2014" name="PLoS ONE">
        <title>Global Analysis of Gene Expression Profiles in Physic Nut (Jatropha curcas L.) Seedlings Exposed to Salt Stress.</title>
        <authorList>
            <person name="Zhang L."/>
            <person name="Zhang C."/>
            <person name="Wu P."/>
            <person name="Chen Y."/>
            <person name="Li M."/>
            <person name="Jiang H."/>
            <person name="Wu G."/>
        </authorList>
    </citation>
    <scope>NUCLEOTIDE SEQUENCE [LARGE SCALE GENOMIC DNA]</scope>
    <source>
        <strain evidence="4">cv. GZQX0401</strain>
        <tissue evidence="3">Young leaves</tissue>
    </source>
</reference>
<proteinExistence type="predicted"/>
<gene>
    <name evidence="3" type="ORF">JCGZ_08934</name>
</gene>
<dbReference type="OrthoDB" id="1751168at2759"/>
<feature type="coiled-coil region" evidence="1">
    <location>
        <begin position="250"/>
        <end position="277"/>
    </location>
</feature>
<accession>A0A067KGX7</accession>
<feature type="region of interest" description="Disordered" evidence="2">
    <location>
        <begin position="79"/>
        <end position="234"/>
    </location>
</feature>
<dbReference type="EMBL" id="KK914482">
    <property type="protein sequence ID" value="KDP35496.1"/>
    <property type="molecule type" value="Genomic_DNA"/>
</dbReference>
<feature type="compositionally biased region" description="Basic residues" evidence="2">
    <location>
        <begin position="353"/>
        <end position="364"/>
    </location>
</feature>
<sequence length="364" mass="42689">MKWLYKLIVHYIYPKSASLTYVNQIELCIMWHIVERKPLNLCHIIFDKLQNNPKKLPYGMILTPVFEFLNVNLDEHVGSSVSKLDSGSLKMKDEEEEKEKKEKKEKEEKMKEEKEKEEIEKQKKVKSEAEKKKEKGKGKLEEIVKEERKSEEKEEEKKSSEKAEEEEEGTQEEKLEEERKEETEKESIVEKEESEKEIGKMEEPEKTEKGKKVEEGSDTETEKLEISDEDKTEQEFELLSAQRSREIMLERIEKELIEEHNKEIDEAIQQCQTIIEQNQSLIKTLEKMKDVNMRKLATLRVKGTTYIPSSEKPRNVKHTAGKHRTHGKKPPLHPSSKRPENPSETAPAQPLRSSKRLRTGPKPL</sequence>
<dbReference type="AlphaFoldDB" id="A0A067KGX7"/>
<feature type="compositionally biased region" description="Basic and acidic residues" evidence="2">
    <location>
        <begin position="90"/>
        <end position="162"/>
    </location>
</feature>
<evidence type="ECO:0000256" key="1">
    <source>
        <dbReference type="SAM" id="Coils"/>
    </source>
</evidence>
<protein>
    <submittedName>
        <fullName evidence="3">Uncharacterized protein</fullName>
    </submittedName>
</protein>
<feature type="compositionally biased region" description="Basic and acidic residues" evidence="2">
    <location>
        <begin position="171"/>
        <end position="226"/>
    </location>
</feature>
<keyword evidence="1" id="KW-0175">Coiled coil</keyword>
<dbReference type="Proteomes" id="UP000027138">
    <property type="component" value="Unassembled WGS sequence"/>
</dbReference>